<feature type="domain" description="DJ-1/PfpI" evidence="1">
    <location>
        <begin position="60"/>
        <end position="198"/>
    </location>
</feature>
<sequence>MSDQINLSKPHRAIRAGVILVNAETEILDVAPIDVFNAISTKFVHNFPETVLPDNLRAQALDIEFHWVNETGEPAHLTAGGLINVTARDSFATCPSLDIVLMGAHDSKYTLNEAELDFIRKSFNECEAFITICGGFLSAMQAGLLEGRTATGPRPFLEGLRQAAPGVKWVEKRWARDGKLWTSGALLNGLDLTRAIVTEYWGGKDTLAEFALALGAYPVRDINYADVEGNL</sequence>
<evidence type="ECO:0000313" key="3">
    <source>
        <dbReference type="Proteomes" id="UP000235371"/>
    </source>
</evidence>
<dbReference type="GO" id="GO:0016740">
    <property type="term" value="F:transferase activity"/>
    <property type="evidence" value="ECO:0007669"/>
    <property type="project" value="UniProtKB-KW"/>
</dbReference>
<evidence type="ECO:0000313" key="2">
    <source>
        <dbReference type="EMBL" id="PMD61146.1"/>
    </source>
</evidence>
<dbReference type="Gene3D" id="3.40.50.880">
    <property type="match status" value="1"/>
</dbReference>
<dbReference type="AlphaFoldDB" id="A0A2J6TDN4"/>
<dbReference type="InterPro" id="IPR029062">
    <property type="entry name" value="Class_I_gatase-like"/>
</dbReference>
<dbReference type="InterPro" id="IPR002818">
    <property type="entry name" value="DJ-1/PfpI"/>
</dbReference>
<organism evidence="2 3">
    <name type="scientific">Hyaloscypha bicolor E</name>
    <dbReference type="NCBI Taxonomy" id="1095630"/>
    <lineage>
        <taxon>Eukaryota</taxon>
        <taxon>Fungi</taxon>
        <taxon>Dikarya</taxon>
        <taxon>Ascomycota</taxon>
        <taxon>Pezizomycotina</taxon>
        <taxon>Leotiomycetes</taxon>
        <taxon>Helotiales</taxon>
        <taxon>Hyaloscyphaceae</taxon>
        <taxon>Hyaloscypha</taxon>
        <taxon>Hyaloscypha bicolor</taxon>
    </lineage>
</organism>
<reference evidence="2 3" key="1">
    <citation type="submission" date="2016-04" db="EMBL/GenBank/DDBJ databases">
        <title>A degradative enzymes factory behind the ericoid mycorrhizal symbiosis.</title>
        <authorList>
            <consortium name="DOE Joint Genome Institute"/>
            <person name="Martino E."/>
            <person name="Morin E."/>
            <person name="Grelet G."/>
            <person name="Kuo A."/>
            <person name="Kohler A."/>
            <person name="Daghino S."/>
            <person name="Barry K."/>
            <person name="Choi C."/>
            <person name="Cichocki N."/>
            <person name="Clum A."/>
            <person name="Copeland A."/>
            <person name="Hainaut M."/>
            <person name="Haridas S."/>
            <person name="Labutti K."/>
            <person name="Lindquist E."/>
            <person name="Lipzen A."/>
            <person name="Khouja H.-R."/>
            <person name="Murat C."/>
            <person name="Ohm R."/>
            <person name="Olson A."/>
            <person name="Spatafora J."/>
            <person name="Veneault-Fourrey C."/>
            <person name="Henrissat B."/>
            <person name="Grigoriev I."/>
            <person name="Martin F."/>
            <person name="Perotto S."/>
        </authorList>
    </citation>
    <scope>NUCLEOTIDE SEQUENCE [LARGE SCALE GENOMIC DNA]</scope>
    <source>
        <strain evidence="2 3">E</strain>
    </source>
</reference>
<name>A0A2J6TDN4_9HELO</name>
<dbReference type="PANTHER" id="PTHR43130">
    <property type="entry name" value="ARAC-FAMILY TRANSCRIPTIONAL REGULATOR"/>
    <property type="match status" value="1"/>
</dbReference>
<dbReference type="OrthoDB" id="543156at2759"/>
<dbReference type="InterPro" id="IPR052158">
    <property type="entry name" value="INH-QAR"/>
</dbReference>
<evidence type="ECO:0000259" key="1">
    <source>
        <dbReference type="Pfam" id="PF01965"/>
    </source>
</evidence>
<proteinExistence type="predicted"/>
<dbReference type="GeneID" id="36582686"/>
<accession>A0A2J6TDN4</accession>
<protein>
    <submittedName>
        <fullName evidence="2">Class I glutamine amidotransferase-like protein</fullName>
    </submittedName>
</protein>
<dbReference type="EMBL" id="KZ613786">
    <property type="protein sequence ID" value="PMD61146.1"/>
    <property type="molecule type" value="Genomic_DNA"/>
</dbReference>
<gene>
    <name evidence="2" type="ORF">K444DRAFT_527091</name>
</gene>
<dbReference type="Proteomes" id="UP000235371">
    <property type="component" value="Unassembled WGS sequence"/>
</dbReference>
<dbReference type="SUPFAM" id="SSF52317">
    <property type="entry name" value="Class I glutamine amidotransferase-like"/>
    <property type="match status" value="1"/>
</dbReference>
<keyword evidence="2" id="KW-0808">Transferase</keyword>
<keyword evidence="3" id="KW-1185">Reference proteome</keyword>
<dbReference type="PANTHER" id="PTHR43130:SF7">
    <property type="entry name" value="DJ-1_PFPI DOMAIN-CONTAINING PROTEIN"/>
    <property type="match status" value="1"/>
</dbReference>
<keyword evidence="2" id="KW-0315">Glutamine amidotransferase</keyword>
<dbReference type="STRING" id="1095630.A0A2J6TDN4"/>
<dbReference type="RefSeq" id="XP_024738050.1">
    <property type="nucleotide sequence ID" value="XM_024874606.1"/>
</dbReference>
<dbReference type="Pfam" id="PF01965">
    <property type="entry name" value="DJ-1_PfpI"/>
    <property type="match status" value="1"/>
</dbReference>
<dbReference type="InParanoid" id="A0A2J6TDN4"/>